<evidence type="ECO:0000256" key="5">
    <source>
        <dbReference type="ARBA" id="ARBA00023004"/>
    </source>
</evidence>
<evidence type="ECO:0000313" key="10">
    <source>
        <dbReference type="Proteomes" id="UP000290365"/>
    </source>
</evidence>
<dbReference type="Proteomes" id="UP000290365">
    <property type="component" value="Chromosome"/>
</dbReference>
<evidence type="ECO:0000259" key="8">
    <source>
        <dbReference type="SMART" id="SM00986"/>
    </source>
</evidence>
<dbReference type="SMART" id="SM00987">
    <property type="entry name" value="UreE_C"/>
    <property type="match status" value="1"/>
</dbReference>
<reference evidence="9 10" key="1">
    <citation type="submission" date="2019-01" db="EMBL/GenBank/DDBJ databases">
        <title>Ktedonosporobacter rubrisoli SCAWS-G2.</title>
        <authorList>
            <person name="Huang Y."/>
            <person name="Yan B."/>
        </authorList>
    </citation>
    <scope>NUCLEOTIDE SEQUENCE [LARGE SCALE GENOMIC DNA]</scope>
    <source>
        <strain evidence="9 10">SCAWS-G2</strain>
    </source>
</reference>
<evidence type="ECO:0000256" key="4">
    <source>
        <dbReference type="ARBA" id="ARBA00022801"/>
    </source>
</evidence>
<dbReference type="GO" id="GO:0006281">
    <property type="term" value="P:DNA repair"/>
    <property type="evidence" value="ECO:0007669"/>
    <property type="project" value="UniProtKB-KW"/>
</dbReference>
<proteinExistence type="predicted"/>
<dbReference type="InterPro" id="IPR036895">
    <property type="entry name" value="Uracil-DNA_glycosylase-like_sf"/>
</dbReference>
<keyword evidence="1" id="KW-0004">4Fe-4S</keyword>
<dbReference type="SUPFAM" id="SSF52141">
    <property type="entry name" value="Uracil-DNA glycosylase-like"/>
    <property type="match status" value="1"/>
</dbReference>
<dbReference type="PANTHER" id="PTHR33693">
    <property type="entry name" value="TYPE-5 URACIL-DNA GLYCOSYLASE"/>
    <property type="match status" value="1"/>
</dbReference>
<dbReference type="SMART" id="SM00986">
    <property type="entry name" value="UDG"/>
    <property type="match status" value="1"/>
</dbReference>
<dbReference type="GO" id="GO:0051539">
    <property type="term" value="F:4 iron, 4 sulfur cluster binding"/>
    <property type="evidence" value="ECO:0007669"/>
    <property type="project" value="UniProtKB-KW"/>
</dbReference>
<evidence type="ECO:0000256" key="3">
    <source>
        <dbReference type="ARBA" id="ARBA00022763"/>
    </source>
</evidence>
<dbReference type="GO" id="GO:0097506">
    <property type="term" value="F:deaminated base DNA N-glycosylase activity"/>
    <property type="evidence" value="ECO:0007669"/>
    <property type="project" value="UniProtKB-ARBA"/>
</dbReference>
<dbReference type="KEGG" id="kbs:EPA93_20580"/>
<evidence type="ECO:0000256" key="6">
    <source>
        <dbReference type="ARBA" id="ARBA00023014"/>
    </source>
</evidence>
<organism evidence="9 10">
    <name type="scientific">Ktedonosporobacter rubrisoli</name>
    <dbReference type="NCBI Taxonomy" id="2509675"/>
    <lineage>
        <taxon>Bacteria</taxon>
        <taxon>Bacillati</taxon>
        <taxon>Chloroflexota</taxon>
        <taxon>Ktedonobacteria</taxon>
        <taxon>Ktedonobacterales</taxon>
        <taxon>Ktedonosporobacteraceae</taxon>
        <taxon>Ktedonosporobacter</taxon>
    </lineage>
</organism>
<dbReference type="RefSeq" id="WP_129889316.1">
    <property type="nucleotide sequence ID" value="NZ_CP035758.1"/>
</dbReference>
<evidence type="ECO:0000256" key="7">
    <source>
        <dbReference type="ARBA" id="ARBA00023204"/>
    </source>
</evidence>
<dbReference type="GO" id="GO:0046872">
    <property type="term" value="F:metal ion binding"/>
    <property type="evidence" value="ECO:0007669"/>
    <property type="project" value="UniProtKB-KW"/>
</dbReference>
<dbReference type="AlphaFoldDB" id="A0A4P6JSL6"/>
<dbReference type="Gene3D" id="3.40.470.10">
    <property type="entry name" value="Uracil-DNA glycosylase-like domain"/>
    <property type="match status" value="1"/>
</dbReference>
<dbReference type="EMBL" id="CP035758">
    <property type="protein sequence ID" value="QBD78263.1"/>
    <property type="molecule type" value="Genomic_DNA"/>
</dbReference>
<keyword evidence="3" id="KW-0227">DNA damage</keyword>
<name>A0A4P6JSL6_KTERU</name>
<evidence type="ECO:0000256" key="2">
    <source>
        <dbReference type="ARBA" id="ARBA00022723"/>
    </source>
</evidence>
<feature type="domain" description="Uracil-DNA glycosylase-like" evidence="8">
    <location>
        <begin position="42"/>
        <end position="199"/>
    </location>
</feature>
<dbReference type="PANTHER" id="PTHR33693:SF1">
    <property type="entry name" value="TYPE-4 URACIL-DNA GLYCOSYLASE"/>
    <property type="match status" value="1"/>
</dbReference>
<keyword evidence="10" id="KW-1185">Reference proteome</keyword>
<dbReference type="InterPro" id="IPR051536">
    <property type="entry name" value="UDG_Type-4/5"/>
</dbReference>
<keyword evidence="7" id="KW-0234">DNA repair</keyword>
<dbReference type="InterPro" id="IPR005122">
    <property type="entry name" value="Uracil-DNA_glycosylase-like"/>
</dbReference>
<dbReference type="Pfam" id="PF03167">
    <property type="entry name" value="UDG"/>
    <property type="match status" value="1"/>
</dbReference>
<dbReference type="OrthoDB" id="9789139at2"/>
<keyword evidence="5" id="KW-0408">Iron</keyword>
<sequence length="221" mass="24627">MMRNLPKLQPADRENKLIALHQRILSCRLCQERGYIATARPIVQGRANDRIFLIGQAPGHLSVARGVPFSGPGGRVLQKWLERAGFPPGYLHEHVYLSSLTHCDPGKNPKGSGDRRPSPQELALCKPFLEAELNLVQPRVVLLVGTMAIEAFLGKARLEDIIGTYQEIEKRLFLPLPHPSGVSRWLNAPEHQHLLAQALEHLARWRNEYGLQGGQAQPGSN</sequence>
<keyword evidence="4" id="KW-0378">Hydrolase</keyword>
<keyword evidence="6" id="KW-0411">Iron-sulfur</keyword>
<protein>
    <submittedName>
        <fullName evidence="9">Uracil-DNA glycosylase</fullName>
    </submittedName>
</protein>
<keyword evidence="2" id="KW-0479">Metal-binding</keyword>
<accession>A0A4P6JSL6</accession>
<gene>
    <name evidence="9" type="ORF">EPA93_20580</name>
</gene>
<evidence type="ECO:0000313" key="9">
    <source>
        <dbReference type="EMBL" id="QBD78263.1"/>
    </source>
</evidence>
<dbReference type="CDD" id="cd10033">
    <property type="entry name" value="UDG_like"/>
    <property type="match status" value="1"/>
</dbReference>
<evidence type="ECO:0000256" key="1">
    <source>
        <dbReference type="ARBA" id="ARBA00022485"/>
    </source>
</evidence>